<dbReference type="EMBL" id="GGFJ01008019">
    <property type="protein sequence ID" value="MBW57160.1"/>
    <property type="molecule type" value="Transcribed_RNA"/>
</dbReference>
<dbReference type="PANTHER" id="PTHR43684">
    <property type="match status" value="1"/>
</dbReference>
<organism evidence="1">
    <name type="scientific">Anopheles marajoara</name>
    <dbReference type="NCBI Taxonomy" id="58244"/>
    <lineage>
        <taxon>Eukaryota</taxon>
        <taxon>Metazoa</taxon>
        <taxon>Ecdysozoa</taxon>
        <taxon>Arthropoda</taxon>
        <taxon>Hexapoda</taxon>
        <taxon>Insecta</taxon>
        <taxon>Pterygota</taxon>
        <taxon>Neoptera</taxon>
        <taxon>Endopterygota</taxon>
        <taxon>Diptera</taxon>
        <taxon>Nematocera</taxon>
        <taxon>Culicoidea</taxon>
        <taxon>Culicidae</taxon>
        <taxon>Anophelinae</taxon>
        <taxon>Anopheles</taxon>
    </lineage>
</organism>
<dbReference type="InterPro" id="IPR001753">
    <property type="entry name" value="Enoyl-CoA_hydra/iso"/>
</dbReference>
<keyword evidence="1" id="KW-0413">Isomerase</keyword>
<name>A0A2M4BVQ1_9DIPT</name>
<dbReference type="Pfam" id="PF00378">
    <property type="entry name" value="ECH_1"/>
    <property type="match status" value="1"/>
</dbReference>
<dbReference type="AlphaFoldDB" id="A0A2M4BVQ1"/>
<dbReference type="PANTHER" id="PTHR43684:SF13">
    <property type="entry name" value="CHROMODOMAIN Y-LIKE PROTEIN"/>
    <property type="match status" value="1"/>
</dbReference>
<sequence>MRMAASPLNGFDETLNKCIEQLKQITCSKTGAYVEVRLNSCGVLPQAGNFKEPLQNVFSCAVMKELTELFPLLEKDSSIKAVLLHSEGSEFSRGLDIGYLIRTEGAELKNATQELSECLKIFLKTLLCFTKPIIAAVHGDVLGLGVMLLPVFDVVVAQTGTSFMAPYGHFGYLPEGLKAFSSCRTLKPRAHTDLLLLGKRISCQNALEYGLITEQVEPNRLLVRAQLLTKTVATQSSQALQSIKNHLRQDLLNNLDTVLAQEQKQHVKQWATPECQQMFKEFVSKGGIL</sequence>
<dbReference type="SUPFAM" id="SSF52096">
    <property type="entry name" value="ClpP/crotonase"/>
    <property type="match status" value="1"/>
</dbReference>
<protein>
    <submittedName>
        <fullName evidence="1">Putative enoyl-coa hydratase/isomerase</fullName>
    </submittedName>
</protein>
<dbReference type="Gene3D" id="3.90.226.10">
    <property type="entry name" value="2-enoyl-CoA Hydratase, Chain A, domain 1"/>
    <property type="match status" value="1"/>
</dbReference>
<accession>A0A2M4BVQ1</accession>
<reference evidence="1" key="1">
    <citation type="submission" date="2018-01" db="EMBL/GenBank/DDBJ databases">
        <title>An insight into the sialome of Amazonian anophelines.</title>
        <authorList>
            <person name="Ribeiro J.M."/>
            <person name="Scarpassa V."/>
            <person name="Calvo E."/>
        </authorList>
    </citation>
    <scope>NUCLEOTIDE SEQUENCE</scope>
    <source>
        <tissue evidence="1">Salivary glands</tissue>
    </source>
</reference>
<dbReference type="InterPro" id="IPR029045">
    <property type="entry name" value="ClpP/crotonase-like_dom_sf"/>
</dbReference>
<dbReference type="GO" id="GO:0016853">
    <property type="term" value="F:isomerase activity"/>
    <property type="evidence" value="ECO:0007669"/>
    <property type="project" value="UniProtKB-KW"/>
</dbReference>
<evidence type="ECO:0000313" key="1">
    <source>
        <dbReference type="EMBL" id="MBW57160.1"/>
    </source>
</evidence>
<proteinExistence type="predicted"/>
<dbReference type="InterPro" id="IPR051053">
    <property type="entry name" value="ECH/Chromodomain_protein"/>
</dbReference>
<dbReference type="CDD" id="cd06558">
    <property type="entry name" value="crotonase-like"/>
    <property type="match status" value="1"/>
</dbReference>